<dbReference type="eggNOG" id="ENOG5032V5B">
    <property type="taxonomic scope" value="Bacteria"/>
</dbReference>
<dbReference type="HOGENOM" id="CLU_1474181_0_0_11"/>
<evidence type="ECO:0000256" key="1">
    <source>
        <dbReference type="SAM" id="MobiDB-lite"/>
    </source>
</evidence>
<feature type="region of interest" description="Disordered" evidence="1">
    <location>
        <begin position="200"/>
        <end position="223"/>
    </location>
</feature>
<proteinExistence type="predicted"/>
<accession>A4X2D7</accession>
<dbReference type="KEGG" id="stp:Strop_0555"/>
<dbReference type="Proteomes" id="UP000000235">
    <property type="component" value="Chromosome"/>
</dbReference>
<gene>
    <name evidence="2" type="ordered locus">Strop_0555</name>
</gene>
<name>A4X2D7_SALTO</name>
<reference evidence="3" key="1">
    <citation type="journal article" date="2007" name="Proc. Natl. Acad. Sci. U.S.A.">
        <title>Genome sequencing reveals complex secondary metabolome in the marine actinomycete Salinispora tropica.</title>
        <authorList>
            <person name="Udwary D.W."/>
            <person name="Zeigler L."/>
            <person name="Asolkar R.N."/>
            <person name="Singan V."/>
            <person name="Lapidus A."/>
            <person name="Fenical W."/>
            <person name="Jensen P.R."/>
            <person name="Moore B.S."/>
        </authorList>
    </citation>
    <scope>NUCLEOTIDE SEQUENCE [LARGE SCALE GENOMIC DNA]</scope>
    <source>
        <strain evidence="3">ATCC BAA-916 / DSM 44818 / CNB-440</strain>
    </source>
</reference>
<protein>
    <submittedName>
        <fullName evidence="2">Uncharacterized protein</fullName>
    </submittedName>
</protein>
<evidence type="ECO:0000313" key="2">
    <source>
        <dbReference type="EMBL" id="ABP53037.1"/>
    </source>
</evidence>
<organism evidence="2 3">
    <name type="scientific">Salinispora tropica (strain ATCC BAA-916 / DSM 44818 / JCM 13857 / NBRC 105044 / CNB-440)</name>
    <dbReference type="NCBI Taxonomy" id="369723"/>
    <lineage>
        <taxon>Bacteria</taxon>
        <taxon>Bacillati</taxon>
        <taxon>Actinomycetota</taxon>
        <taxon>Actinomycetes</taxon>
        <taxon>Micromonosporales</taxon>
        <taxon>Micromonosporaceae</taxon>
        <taxon>Salinispora</taxon>
    </lineage>
</organism>
<dbReference type="AlphaFoldDB" id="A4X2D7"/>
<dbReference type="EMBL" id="CP000667">
    <property type="protein sequence ID" value="ABP53037.1"/>
    <property type="molecule type" value="Genomic_DNA"/>
</dbReference>
<feature type="compositionally biased region" description="Basic residues" evidence="1">
    <location>
        <begin position="212"/>
        <end position="223"/>
    </location>
</feature>
<evidence type="ECO:0000313" key="3">
    <source>
        <dbReference type="Proteomes" id="UP000000235"/>
    </source>
</evidence>
<sequence>MPRRIRMANPMQARSQGQTLNELVNSTMAELGGVFECMGWAEDEIASAIRRHPGQRDALFHAFSLIKPRDELGIGMGTEFVVRSHMAELLERVAVGGDTRPATAAEMCLMVGEVSQRVPLNSAAAGLYFRLWFSAFPSHPLATEHLPDQVHYERLHQTQIDDLESDLAARGGDQYRQLKSVDCRGWHHGERVNCRYASRAHGGHEARGSGRPGRKRIASMRNR</sequence>
<keyword evidence="3" id="KW-1185">Reference proteome</keyword>